<evidence type="ECO:0000256" key="1">
    <source>
        <dbReference type="ARBA" id="ARBA00001933"/>
    </source>
</evidence>
<gene>
    <name evidence="8" type="ordered locus">Sulku_0255</name>
</gene>
<feature type="domain" description="Aminotransferase class I/classII large" evidence="7">
    <location>
        <begin position="28"/>
        <end position="378"/>
    </location>
</feature>
<comment type="similarity">
    <text evidence="2 6">Belongs to the class-I pyridoxal-phosphate-dependent aminotransferase family.</text>
</comment>
<dbReference type="InterPro" id="IPR004839">
    <property type="entry name" value="Aminotransferase_I/II_large"/>
</dbReference>
<evidence type="ECO:0000256" key="4">
    <source>
        <dbReference type="ARBA" id="ARBA00022679"/>
    </source>
</evidence>
<accession>E4TY09</accession>
<dbReference type="GO" id="GO:0030170">
    <property type="term" value="F:pyridoxal phosphate binding"/>
    <property type="evidence" value="ECO:0007669"/>
    <property type="project" value="InterPro"/>
</dbReference>
<dbReference type="InterPro" id="IPR015422">
    <property type="entry name" value="PyrdxlP-dep_Trfase_small"/>
</dbReference>
<comment type="cofactor">
    <cofactor evidence="1 6">
        <name>pyridoxal 5'-phosphate</name>
        <dbReference type="ChEBI" id="CHEBI:597326"/>
    </cofactor>
</comment>
<evidence type="ECO:0000256" key="3">
    <source>
        <dbReference type="ARBA" id="ARBA00022576"/>
    </source>
</evidence>
<dbReference type="Gene3D" id="3.90.1150.10">
    <property type="entry name" value="Aspartate Aminotransferase, domain 1"/>
    <property type="match status" value="1"/>
</dbReference>
<keyword evidence="3 6" id="KW-0032">Aminotransferase</keyword>
<dbReference type="Pfam" id="PF00155">
    <property type="entry name" value="Aminotran_1_2"/>
    <property type="match status" value="1"/>
</dbReference>
<evidence type="ECO:0000256" key="2">
    <source>
        <dbReference type="ARBA" id="ARBA00007441"/>
    </source>
</evidence>
<sequence length="381" mass="42059">MKLSKRSGNVEQSHIRSMTKACNALGGINMAQGVCDLDVPREVIEGAYGAMKEGINIYTPTEGLPRLRNAIASKMKRFYDVEIAPEQVLVSDGATGAFYTACMALLNPGDEVILFEPYYGYHRSTLTSLGIVPTFVRLEAPEWSLDINALEAVVTPKTRAMVICNPANPSGKVYTREELEMIGAFAERHDLIIFADEMYEHFLYGDAVHISALSVPSLKERCVVLSGFSKVFSITGWRLGYAIAPIHVIEAMAQLNDLIYVCAPAPLQIGAAVGLEELEDEYYTELARLHEHKRDLFCDALRDAGLTPSIPKGAYYVMTDVSAVAGNDDFEKAMEILERTGIASVPGRAFYHDDAGKNMVRFCYSKPLEVLVEAAERIQRL</sequence>
<dbReference type="PANTHER" id="PTHR43807:SF20">
    <property type="entry name" value="FI04487P"/>
    <property type="match status" value="1"/>
</dbReference>
<keyword evidence="9" id="KW-1185">Reference proteome</keyword>
<dbReference type="InterPro" id="IPR015424">
    <property type="entry name" value="PyrdxlP-dep_Trfase"/>
</dbReference>
<dbReference type="FunFam" id="3.40.640.10:FF:000033">
    <property type="entry name" value="Aspartate aminotransferase"/>
    <property type="match status" value="1"/>
</dbReference>
<dbReference type="InterPro" id="IPR051326">
    <property type="entry name" value="Kynurenine-oxoglutarate_AT"/>
</dbReference>
<dbReference type="HOGENOM" id="CLU_017584_4_0_7"/>
<dbReference type="STRING" id="709032.Sulku_0255"/>
<protein>
    <recommendedName>
        <fullName evidence="6">Aminotransferase</fullName>
        <ecNumber evidence="6">2.6.1.-</ecNumber>
    </recommendedName>
</protein>
<dbReference type="InterPro" id="IPR004838">
    <property type="entry name" value="NHTrfase_class1_PyrdxlP-BS"/>
</dbReference>
<dbReference type="CDD" id="cd00609">
    <property type="entry name" value="AAT_like"/>
    <property type="match status" value="1"/>
</dbReference>
<keyword evidence="5" id="KW-0663">Pyridoxal phosphate</keyword>
<evidence type="ECO:0000259" key="7">
    <source>
        <dbReference type="Pfam" id="PF00155"/>
    </source>
</evidence>
<dbReference type="PANTHER" id="PTHR43807">
    <property type="entry name" value="FI04487P"/>
    <property type="match status" value="1"/>
</dbReference>
<dbReference type="RefSeq" id="WP_013459119.1">
    <property type="nucleotide sequence ID" value="NC_014762.1"/>
</dbReference>
<keyword evidence="4 6" id="KW-0808">Transferase</keyword>
<dbReference type="GO" id="GO:0005737">
    <property type="term" value="C:cytoplasm"/>
    <property type="evidence" value="ECO:0007669"/>
    <property type="project" value="TreeGrafter"/>
</dbReference>
<evidence type="ECO:0000313" key="9">
    <source>
        <dbReference type="Proteomes" id="UP000008721"/>
    </source>
</evidence>
<name>E4TY09_SULKY</name>
<dbReference type="EMBL" id="CP002355">
    <property type="protein sequence ID" value="ADR32922.1"/>
    <property type="molecule type" value="Genomic_DNA"/>
</dbReference>
<evidence type="ECO:0000256" key="6">
    <source>
        <dbReference type="RuleBase" id="RU000481"/>
    </source>
</evidence>
<dbReference type="PROSITE" id="PS00105">
    <property type="entry name" value="AA_TRANSFER_CLASS_1"/>
    <property type="match status" value="1"/>
</dbReference>
<dbReference type="SUPFAM" id="SSF53383">
    <property type="entry name" value="PLP-dependent transferases"/>
    <property type="match status" value="1"/>
</dbReference>
<evidence type="ECO:0000256" key="5">
    <source>
        <dbReference type="ARBA" id="ARBA00022898"/>
    </source>
</evidence>
<dbReference type="KEGG" id="sku:Sulku_0255"/>
<organism evidence="8 9">
    <name type="scientific">Sulfuricurvum kujiense (strain ATCC BAA-921 / DSM 16994 / JCM 11577 / YK-1)</name>
    <dbReference type="NCBI Taxonomy" id="709032"/>
    <lineage>
        <taxon>Bacteria</taxon>
        <taxon>Pseudomonadati</taxon>
        <taxon>Campylobacterota</taxon>
        <taxon>Epsilonproteobacteria</taxon>
        <taxon>Campylobacterales</taxon>
        <taxon>Sulfurimonadaceae</taxon>
        <taxon>Sulfuricurvum</taxon>
    </lineage>
</organism>
<dbReference type="InterPro" id="IPR015421">
    <property type="entry name" value="PyrdxlP-dep_Trfase_major"/>
</dbReference>
<dbReference type="EC" id="2.6.1.-" evidence="6"/>
<reference evidence="8 9" key="1">
    <citation type="journal article" date="2012" name="Stand. Genomic Sci.">
        <title>Complete genome sequence of the sulfur compounds oxidizing chemolithoautotroph Sulfuricurvum kujiense type strain (YK-1(T)).</title>
        <authorList>
            <person name="Han C."/>
            <person name="Kotsyurbenko O."/>
            <person name="Chertkov O."/>
            <person name="Held B."/>
            <person name="Lapidus A."/>
            <person name="Nolan M."/>
            <person name="Lucas S."/>
            <person name="Hammon N."/>
            <person name="Deshpande S."/>
            <person name="Cheng J.F."/>
            <person name="Tapia R."/>
            <person name="Goodwin L.A."/>
            <person name="Pitluck S."/>
            <person name="Liolios K."/>
            <person name="Pagani I."/>
            <person name="Ivanova N."/>
            <person name="Mavromatis K."/>
            <person name="Mikhailova N."/>
            <person name="Pati A."/>
            <person name="Chen A."/>
            <person name="Palaniappan K."/>
            <person name="Land M."/>
            <person name="Hauser L."/>
            <person name="Chang Y.J."/>
            <person name="Jeffries C.D."/>
            <person name="Brambilla E.M."/>
            <person name="Rohde M."/>
            <person name="Spring S."/>
            <person name="Sikorski J."/>
            <person name="Goker M."/>
            <person name="Woyke T."/>
            <person name="Bristow J."/>
            <person name="Eisen J.A."/>
            <person name="Markowitz V."/>
            <person name="Hugenholtz P."/>
            <person name="Kyrpides N.C."/>
            <person name="Klenk H.P."/>
            <person name="Detter J.C."/>
        </authorList>
    </citation>
    <scope>NUCLEOTIDE SEQUENCE [LARGE SCALE GENOMIC DNA]</scope>
    <source>
        <strain evidence="9">ATCC BAA-921 / DSM 16994 / JCM 11577 / YK-1</strain>
    </source>
</reference>
<dbReference type="eggNOG" id="COG0436">
    <property type="taxonomic scope" value="Bacteria"/>
</dbReference>
<evidence type="ECO:0000313" key="8">
    <source>
        <dbReference type="EMBL" id="ADR32922.1"/>
    </source>
</evidence>
<proteinExistence type="inferred from homology"/>
<dbReference type="Gene3D" id="3.40.640.10">
    <property type="entry name" value="Type I PLP-dependent aspartate aminotransferase-like (Major domain)"/>
    <property type="match status" value="1"/>
</dbReference>
<dbReference type="AlphaFoldDB" id="E4TY09"/>
<dbReference type="GO" id="GO:0016212">
    <property type="term" value="F:kynurenine-oxoglutarate transaminase activity"/>
    <property type="evidence" value="ECO:0007669"/>
    <property type="project" value="TreeGrafter"/>
</dbReference>
<dbReference type="Proteomes" id="UP000008721">
    <property type="component" value="Chromosome"/>
</dbReference>
<dbReference type="OrthoDB" id="9804474at2"/>